<evidence type="ECO:0000256" key="1">
    <source>
        <dbReference type="SAM" id="Phobius"/>
    </source>
</evidence>
<feature type="transmembrane region" description="Helical" evidence="1">
    <location>
        <begin position="73"/>
        <end position="92"/>
    </location>
</feature>
<evidence type="ECO:0000313" key="2">
    <source>
        <dbReference type="EMBL" id="VAW93720.1"/>
    </source>
</evidence>
<organism evidence="2">
    <name type="scientific">hydrothermal vent metagenome</name>
    <dbReference type="NCBI Taxonomy" id="652676"/>
    <lineage>
        <taxon>unclassified sequences</taxon>
        <taxon>metagenomes</taxon>
        <taxon>ecological metagenomes</taxon>
    </lineage>
</organism>
<accession>A0A3B0ZWW4</accession>
<feature type="transmembrane region" description="Helical" evidence="1">
    <location>
        <begin position="7"/>
        <end position="29"/>
    </location>
</feature>
<proteinExistence type="predicted"/>
<protein>
    <submittedName>
        <fullName evidence="2">Uncharacterized protein</fullName>
    </submittedName>
</protein>
<dbReference type="AlphaFoldDB" id="A0A3B0ZWW4"/>
<feature type="transmembrane region" description="Helical" evidence="1">
    <location>
        <begin position="41"/>
        <end position="61"/>
    </location>
</feature>
<sequence>MGLTGKSIIFVTVLLEFIYMPFFLISVNFGLVYKYEFLPEILKIYAVLLMFVTLISAIICINDIRNRDLPDRSGWYIYIVLLSWLSIPHYFFKYLFRR</sequence>
<dbReference type="EMBL" id="UOFR01000021">
    <property type="protein sequence ID" value="VAW93720.1"/>
    <property type="molecule type" value="Genomic_DNA"/>
</dbReference>
<keyword evidence="1" id="KW-0812">Transmembrane</keyword>
<name>A0A3B0ZWW4_9ZZZZ</name>
<keyword evidence="1" id="KW-0472">Membrane</keyword>
<keyword evidence="1" id="KW-1133">Transmembrane helix</keyword>
<reference evidence="2" key="1">
    <citation type="submission" date="2018-06" db="EMBL/GenBank/DDBJ databases">
        <authorList>
            <person name="Zhirakovskaya E."/>
        </authorList>
    </citation>
    <scope>NUCLEOTIDE SEQUENCE</scope>
</reference>
<gene>
    <name evidence="2" type="ORF">MNBD_GAMMA21-3060</name>
</gene>